<name>A0A6J6W2B1_9ZZZZ</name>
<gene>
    <name evidence="1" type="ORF">UFOPK2938_00605</name>
</gene>
<dbReference type="EMBL" id="CAEZZX010000103">
    <property type="protein sequence ID" value="CAB4779142.1"/>
    <property type="molecule type" value="Genomic_DNA"/>
</dbReference>
<dbReference type="AlphaFoldDB" id="A0A6J6W2B1"/>
<evidence type="ECO:0000313" key="1">
    <source>
        <dbReference type="EMBL" id="CAB4779142.1"/>
    </source>
</evidence>
<organism evidence="1">
    <name type="scientific">freshwater metagenome</name>
    <dbReference type="NCBI Taxonomy" id="449393"/>
    <lineage>
        <taxon>unclassified sequences</taxon>
        <taxon>metagenomes</taxon>
        <taxon>ecological metagenomes</taxon>
    </lineage>
</organism>
<protein>
    <submittedName>
        <fullName evidence="1">Unannotated protein</fullName>
    </submittedName>
</protein>
<proteinExistence type="predicted"/>
<sequence>MKNPLPESERKELMERDHLLRRYGYELDPMNKISEGFLGKERVQELLAVRVGREQIREIEAKNGIDTLSR</sequence>
<accession>A0A6J6W2B1</accession>
<reference evidence="1" key="1">
    <citation type="submission" date="2020-05" db="EMBL/GenBank/DDBJ databases">
        <authorList>
            <person name="Chiriac C."/>
            <person name="Salcher M."/>
            <person name="Ghai R."/>
            <person name="Kavagutti S V."/>
        </authorList>
    </citation>
    <scope>NUCLEOTIDE SEQUENCE</scope>
</reference>